<sequence length="217" mass="24415">MVVVKASDFPEVGGGRGGRRRWGSLGVGLWWSLVVVGSGIAADEPNEDQSQLSCTLFKPIRTNVGTGSTTNTAVRFRHVKLRWYLKHTMISDPYPAYLYADPTSDRLDVFRIRDWFTSSDNGDPTVGNEVFIIKCGNVRIKNNHFGKFWRCNPNWIWADSDDTTTDDSNKDTLFSPVKVGDNVIALRSMVNGSFCMRISKESKENCLNARVDTLLRK</sequence>
<name>A0ACC0NJF0_RHOML</name>
<organism evidence="1 2">
    <name type="scientific">Rhododendron molle</name>
    <name type="common">Chinese azalea</name>
    <name type="synonym">Azalea mollis</name>
    <dbReference type="NCBI Taxonomy" id="49168"/>
    <lineage>
        <taxon>Eukaryota</taxon>
        <taxon>Viridiplantae</taxon>
        <taxon>Streptophyta</taxon>
        <taxon>Embryophyta</taxon>
        <taxon>Tracheophyta</taxon>
        <taxon>Spermatophyta</taxon>
        <taxon>Magnoliopsida</taxon>
        <taxon>eudicotyledons</taxon>
        <taxon>Gunneridae</taxon>
        <taxon>Pentapetalae</taxon>
        <taxon>asterids</taxon>
        <taxon>Ericales</taxon>
        <taxon>Ericaceae</taxon>
        <taxon>Ericoideae</taxon>
        <taxon>Rhodoreae</taxon>
        <taxon>Rhododendron</taxon>
    </lineage>
</organism>
<evidence type="ECO:0000313" key="2">
    <source>
        <dbReference type="Proteomes" id="UP001062846"/>
    </source>
</evidence>
<accession>A0ACC0NJF0</accession>
<proteinExistence type="predicted"/>
<gene>
    <name evidence="1" type="ORF">RHMOL_Rhmol05G0011700</name>
</gene>
<keyword evidence="2" id="KW-1185">Reference proteome</keyword>
<dbReference type="EMBL" id="CM046392">
    <property type="protein sequence ID" value="KAI8553385.1"/>
    <property type="molecule type" value="Genomic_DNA"/>
</dbReference>
<evidence type="ECO:0000313" key="1">
    <source>
        <dbReference type="EMBL" id="KAI8553385.1"/>
    </source>
</evidence>
<reference evidence="1" key="1">
    <citation type="submission" date="2022-02" db="EMBL/GenBank/DDBJ databases">
        <title>Plant Genome Project.</title>
        <authorList>
            <person name="Zhang R.-G."/>
        </authorList>
    </citation>
    <scope>NUCLEOTIDE SEQUENCE</scope>
    <source>
        <strain evidence="1">AT1</strain>
    </source>
</reference>
<protein>
    <submittedName>
        <fullName evidence="1">Uncharacterized protein</fullName>
    </submittedName>
</protein>
<comment type="caution">
    <text evidence="1">The sequence shown here is derived from an EMBL/GenBank/DDBJ whole genome shotgun (WGS) entry which is preliminary data.</text>
</comment>
<dbReference type="Proteomes" id="UP001062846">
    <property type="component" value="Chromosome 5"/>
</dbReference>